<gene>
    <name evidence="2" type="ORF">PHAMO_190004</name>
</gene>
<protein>
    <submittedName>
        <fullName evidence="2">Uncharacterized protein</fullName>
    </submittedName>
</protein>
<reference evidence="2 3" key="1">
    <citation type="journal article" date="2012" name="J. Bacteriol.">
        <title>Draft Genome Sequence of the Purple Photosynthetic Bacterium Phaeospirillum molischianum DSM120, a Particularly Versatile Bacterium.</title>
        <authorList>
            <person name="Duquesne K."/>
            <person name="Prima V."/>
            <person name="Ji B."/>
            <person name="Rouy Z."/>
            <person name="Medigue C."/>
            <person name="Talla E."/>
            <person name="Sturgis J.N."/>
        </authorList>
    </citation>
    <scope>NUCLEOTIDE SEQUENCE [LARGE SCALE GENOMIC DNA]</scope>
    <source>
        <strain evidence="3">DSM120</strain>
    </source>
</reference>
<proteinExistence type="predicted"/>
<feature type="region of interest" description="Disordered" evidence="1">
    <location>
        <begin position="68"/>
        <end position="93"/>
    </location>
</feature>
<evidence type="ECO:0000256" key="1">
    <source>
        <dbReference type="SAM" id="MobiDB-lite"/>
    </source>
</evidence>
<feature type="region of interest" description="Disordered" evidence="1">
    <location>
        <begin position="1"/>
        <end position="31"/>
    </location>
</feature>
<sequence>MYTQGIGRTQAQISLSPKKSVRLSHSGIGQGKTMGEIVNLNRVRKSKARAEKETKAEANRVKFGLSKAEKQAVRRERERQTEDLDGKKLDTPT</sequence>
<feature type="compositionally biased region" description="Polar residues" evidence="1">
    <location>
        <begin position="1"/>
        <end position="17"/>
    </location>
</feature>
<comment type="caution">
    <text evidence="2">The sequence shown here is derived from an EMBL/GenBank/DDBJ whole genome shotgun (WGS) entry which is preliminary data.</text>
</comment>
<name>H8FPA7_MAGML</name>
<dbReference type="Proteomes" id="UP000004169">
    <property type="component" value="Unassembled WGS sequence"/>
</dbReference>
<dbReference type="Pfam" id="PF13770">
    <property type="entry name" value="DUF4169"/>
    <property type="match status" value="1"/>
</dbReference>
<dbReference type="EMBL" id="CAHP01000011">
    <property type="protein sequence ID" value="CCG40195.1"/>
    <property type="molecule type" value="Genomic_DNA"/>
</dbReference>
<accession>H8FPA7</accession>
<evidence type="ECO:0000313" key="2">
    <source>
        <dbReference type="EMBL" id="CCG40195.1"/>
    </source>
</evidence>
<keyword evidence="3" id="KW-1185">Reference proteome</keyword>
<organism evidence="2 3">
    <name type="scientific">Magnetospirillum molischianum DSM 120</name>
    <dbReference type="NCBI Taxonomy" id="1150626"/>
    <lineage>
        <taxon>Bacteria</taxon>
        <taxon>Pseudomonadati</taxon>
        <taxon>Pseudomonadota</taxon>
        <taxon>Alphaproteobacteria</taxon>
        <taxon>Rhodospirillales</taxon>
        <taxon>Rhodospirillaceae</taxon>
        <taxon>Magnetospirillum</taxon>
    </lineage>
</organism>
<dbReference type="InterPro" id="IPR025227">
    <property type="entry name" value="DUF4169"/>
</dbReference>
<evidence type="ECO:0000313" key="3">
    <source>
        <dbReference type="Proteomes" id="UP000004169"/>
    </source>
</evidence>
<dbReference type="eggNOG" id="ENOG50339KS">
    <property type="taxonomic scope" value="Bacteria"/>
</dbReference>
<dbReference type="AlphaFoldDB" id="H8FPA7"/>